<keyword evidence="3" id="KW-1185">Reference proteome</keyword>
<dbReference type="Proteomes" id="UP001064106">
    <property type="component" value="Unassembled WGS sequence"/>
</dbReference>
<accession>A0ABT2QY70</accession>
<keyword evidence="1" id="KW-1133">Transmembrane helix</keyword>
<reference evidence="2" key="1">
    <citation type="submission" date="2012-09" db="EMBL/GenBank/DDBJ databases">
        <title>Genome Sequence of alkane-degrading Bacterium Alcanivorax balearicus MACL04.</title>
        <authorList>
            <person name="Lai Q."/>
            <person name="Shao Z."/>
        </authorList>
    </citation>
    <scope>NUCLEOTIDE SEQUENCE</scope>
    <source>
        <strain evidence="2">MACL04</strain>
    </source>
</reference>
<keyword evidence="1" id="KW-0472">Membrane</keyword>
<protein>
    <recommendedName>
        <fullName evidence="4">Transmembrane protein</fullName>
    </recommendedName>
</protein>
<organism evidence="2 3">
    <name type="scientific">Alloalcanivorax balearicus MACL04</name>
    <dbReference type="NCBI Taxonomy" id="1177182"/>
    <lineage>
        <taxon>Bacteria</taxon>
        <taxon>Pseudomonadati</taxon>
        <taxon>Pseudomonadota</taxon>
        <taxon>Gammaproteobacteria</taxon>
        <taxon>Oceanospirillales</taxon>
        <taxon>Alcanivoracaceae</taxon>
        <taxon>Alloalcanivorax</taxon>
    </lineage>
</organism>
<comment type="caution">
    <text evidence="2">The sequence shown here is derived from an EMBL/GenBank/DDBJ whole genome shotgun (WGS) entry which is preliminary data.</text>
</comment>
<dbReference type="EMBL" id="ARXS01000008">
    <property type="protein sequence ID" value="MCU5782465.1"/>
    <property type="molecule type" value="Genomic_DNA"/>
</dbReference>
<evidence type="ECO:0000313" key="2">
    <source>
        <dbReference type="EMBL" id="MCU5782465.1"/>
    </source>
</evidence>
<keyword evidence="1" id="KW-0812">Transmembrane</keyword>
<evidence type="ECO:0008006" key="4">
    <source>
        <dbReference type="Google" id="ProtNLM"/>
    </source>
</evidence>
<gene>
    <name evidence="2" type="ORF">MA04_01765</name>
</gene>
<feature type="transmembrane region" description="Helical" evidence="1">
    <location>
        <begin position="73"/>
        <end position="90"/>
    </location>
</feature>
<feature type="transmembrane region" description="Helical" evidence="1">
    <location>
        <begin position="40"/>
        <end position="61"/>
    </location>
</feature>
<evidence type="ECO:0000313" key="3">
    <source>
        <dbReference type="Proteomes" id="UP001064106"/>
    </source>
</evidence>
<sequence>MKHYYVKLSLGLLLYVALLFAAQAITAWLEPSGTLKLALHLLPMVGALVVARTVVTTILGLDELQRRIQLEAIALSFMATALATFTWGFAQDAGMPALPIFAVWPMMAAFWVISLGVVSRKYA</sequence>
<dbReference type="RefSeq" id="WP_163126139.1">
    <property type="nucleotide sequence ID" value="NZ_ARXS01000008.1"/>
</dbReference>
<proteinExistence type="predicted"/>
<evidence type="ECO:0000256" key="1">
    <source>
        <dbReference type="SAM" id="Phobius"/>
    </source>
</evidence>
<feature type="transmembrane region" description="Helical" evidence="1">
    <location>
        <begin position="96"/>
        <end position="118"/>
    </location>
</feature>
<name>A0ABT2QY70_9GAMM</name>